<protein>
    <submittedName>
        <fullName evidence="2">Uncharacterized protein</fullName>
    </submittedName>
</protein>
<feature type="region of interest" description="Disordered" evidence="1">
    <location>
        <begin position="55"/>
        <end position="179"/>
    </location>
</feature>
<feature type="compositionally biased region" description="Polar residues" evidence="1">
    <location>
        <begin position="165"/>
        <end position="179"/>
    </location>
</feature>
<dbReference type="EMBL" id="BT123843">
    <property type="protein sequence ID" value="ADE77139.1"/>
    <property type="molecule type" value="mRNA"/>
</dbReference>
<sequence>MFRDLFMREGFKSDYVFDWTILKYQQTQISASPRSTPILGAGKSGIATGLTERFSAGQEGHAGTSRATEGFNRRASGVNGIALNRSGSQSKYKSSGQDGPSTSKRVGAENERGNSSMRTGSTSRRAVLSSRPTVSTETGEQSRSLSNFLPSSLRSSGSAVEPKRTSISRNPSMRSQQENCLRNFQLLSIDSQHRR</sequence>
<feature type="compositionally biased region" description="Low complexity" evidence="1">
    <location>
        <begin position="86"/>
        <end position="97"/>
    </location>
</feature>
<dbReference type="AlphaFoldDB" id="D5AC70"/>
<name>D5AC70_PICSI</name>
<reference evidence="2" key="1">
    <citation type="submission" date="2010-04" db="EMBL/GenBank/DDBJ databases">
        <authorList>
            <person name="Reid K.E."/>
            <person name="Liao N."/>
            <person name="Chan S."/>
            <person name="Docking R."/>
            <person name="Taylor G."/>
            <person name="Moore R."/>
            <person name="Mayo M."/>
            <person name="Munro S."/>
            <person name="King J."/>
            <person name="Yanchuk A."/>
            <person name="Holt R."/>
            <person name="Jones S."/>
            <person name="Marra M."/>
            <person name="Ritland C.E."/>
            <person name="Ritland K."/>
            <person name="Bohlmann J."/>
        </authorList>
    </citation>
    <scope>NUCLEOTIDE SEQUENCE</scope>
    <source>
        <tissue evidence="2">Bud</tissue>
    </source>
</reference>
<organism evidence="2">
    <name type="scientific">Picea sitchensis</name>
    <name type="common">Sitka spruce</name>
    <name type="synonym">Pinus sitchensis</name>
    <dbReference type="NCBI Taxonomy" id="3332"/>
    <lineage>
        <taxon>Eukaryota</taxon>
        <taxon>Viridiplantae</taxon>
        <taxon>Streptophyta</taxon>
        <taxon>Embryophyta</taxon>
        <taxon>Tracheophyta</taxon>
        <taxon>Spermatophyta</taxon>
        <taxon>Pinopsida</taxon>
        <taxon>Pinidae</taxon>
        <taxon>Conifers I</taxon>
        <taxon>Pinales</taxon>
        <taxon>Pinaceae</taxon>
        <taxon>Picea</taxon>
    </lineage>
</organism>
<evidence type="ECO:0000256" key="1">
    <source>
        <dbReference type="SAM" id="MobiDB-lite"/>
    </source>
</evidence>
<proteinExistence type="evidence at transcript level"/>
<accession>D5AC70</accession>
<feature type="compositionally biased region" description="Polar residues" evidence="1">
    <location>
        <begin position="113"/>
        <end position="158"/>
    </location>
</feature>
<evidence type="ECO:0000313" key="2">
    <source>
        <dbReference type="EMBL" id="ADE77139.1"/>
    </source>
</evidence>